<dbReference type="EMBL" id="AP012057">
    <property type="protein sequence ID" value="BAN01289.1"/>
    <property type="molecule type" value="Genomic_DNA"/>
</dbReference>
<accession>A0A6C7E7V9</accession>
<evidence type="ECO:0000313" key="3">
    <source>
        <dbReference type="EMBL" id="BAN01289.1"/>
    </source>
</evidence>
<dbReference type="InterPro" id="IPR011964">
    <property type="entry name" value="YVTN_b-propeller_repeat"/>
</dbReference>
<keyword evidence="4" id="KW-1185">Reference proteome</keyword>
<feature type="chain" id="PRO_5025507950" evidence="2">
    <location>
        <begin position="24"/>
        <end position="496"/>
    </location>
</feature>
<dbReference type="AlphaFoldDB" id="A0A6C7E7V9"/>
<feature type="region of interest" description="Disordered" evidence="1">
    <location>
        <begin position="175"/>
        <end position="199"/>
    </location>
</feature>
<name>A0A6C7E7V9_ILUCY</name>
<dbReference type="Proteomes" id="UP000011863">
    <property type="component" value="Chromosome"/>
</dbReference>
<reference evidence="3 4" key="1">
    <citation type="journal article" date="2013" name="Int. J. Syst. Evol. Microbiol.">
        <title>Ilumatobacter nonamiense sp. nov. and Ilumatobacter coccineum sp. nov., isolated from seashore sand.</title>
        <authorList>
            <person name="Matsumoto A."/>
            <person name="Kasai H."/>
            <person name="Matsuo Y."/>
            <person name="Shizuri Y."/>
            <person name="Ichikawa N."/>
            <person name="Fujita N."/>
            <person name="Omura S."/>
            <person name="Takahashi Y."/>
        </authorList>
    </citation>
    <scope>NUCLEOTIDE SEQUENCE [LARGE SCALE GENOMIC DNA]</scope>
    <source>
        <strain evidence="4">NBRC 103263 / KCTC 29153 / YM16-304</strain>
    </source>
</reference>
<evidence type="ECO:0000313" key="4">
    <source>
        <dbReference type="Proteomes" id="UP000011863"/>
    </source>
</evidence>
<dbReference type="SUPFAM" id="SSF51004">
    <property type="entry name" value="C-terminal (heme d1) domain of cytochrome cd1-nitrite reductase"/>
    <property type="match status" value="1"/>
</dbReference>
<proteinExistence type="predicted"/>
<dbReference type="PANTHER" id="PTHR47197">
    <property type="entry name" value="PROTEIN NIRF"/>
    <property type="match status" value="1"/>
</dbReference>
<dbReference type="InterPro" id="IPR015943">
    <property type="entry name" value="WD40/YVTN_repeat-like_dom_sf"/>
</dbReference>
<dbReference type="InterPro" id="IPR011048">
    <property type="entry name" value="Haem_d1_sf"/>
</dbReference>
<dbReference type="NCBIfam" id="TIGR02276">
    <property type="entry name" value="beta_rpt_yvtn"/>
    <property type="match status" value="3"/>
</dbReference>
<dbReference type="OrthoDB" id="3874231at2"/>
<gene>
    <name evidence="3" type="ORF">YM304_09750</name>
</gene>
<dbReference type="RefSeq" id="WP_015440536.1">
    <property type="nucleotide sequence ID" value="NC_020520.1"/>
</dbReference>
<organism evidence="3 4">
    <name type="scientific">Ilumatobacter coccineus (strain NBRC 103263 / KCTC 29153 / YM16-304)</name>
    <dbReference type="NCBI Taxonomy" id="1313172"/>
    <lineage>
        <taxon>Bacteria</taxon>
        <taxon>Bacillati</taxon>
        <taxon>Actinomycetota</taxon>
        <taxon>Acidimicrobiia</taxon>
        <taxon>Acidimicrobiales</taxon>
        <taxon>Ilumatobacteraceae</taxon>
        <taxon>Ilumatobacter</taxon>
    </lineage>
</organism>
<protein>
    <submittedName>
        <fullName evidence="3">Uncharacterized protein</fullName>
    </submittedName>
</protein>
<keyword evidence="2" id="KW-0732">Signal</keyword>
<dbReference type="Gene3D" id="2.130.10.10">
    <property type="entry name" value="YVTN repeat-like/Quinoprotein amine dehydrogenase"/>
    <property type="match status" value="3"/>
</dbReference>
<dbReference type="PANTHER" id="PTHR47197:SF3">
    <property type="entry name" value="DIHYDRO-HEME D1 DEHYDROGENASE"/>
    <property type="match status" value="1"/>
</dbReference>
<feature type="signal peptide" evidence="2">
    <location>
        <begin position="1"/>
        <end position="23"/>
    </location>
</feature>
<evidence type="ECO:0000256" key="2">
    <source>
        <dbReference type="SAM" id="SignalP"/>
    </source>
</evidence>
<sequence length="496" mass="50315">MPRRTRIALTTLGFATAALGASALGGVLGATGTGAGADQAETVFVPVTPCRLVDTRPGPSTNVGPRATPIGADDTATFTAWATGDGNSDCELPTDATAIVANVVAIAPTARSFMTLHPADVDNPGTANLNYVAGQAPTPNAATIPLSSDGRFSVYNAFGDVNVVVDVSGYFQPSSSIGSPGPAGPAGPAGADGPPGPVNRIDDEAIASLRWDLDPGREGVVAVGHLPFDTAASPDHVFAANYESDDVSVVDPDSADVVATIAVGDGPFGIAYGFGMIYVVNQLDASVTVIDADELSVVTTITLPGGSNPSAVTTGDDLVYVTAQSLDRVMMIDPTSNALTGTPIDTDNGPNGLAFTGDELYIANQSADSIQVVDTTSNAIVATIPAGDDPSGIAFTGRHVYVANVQGDDVSVVDTTSHTIIDTIAVGDAPVTLAYDGSLLHVANNNDGTVLAIDPTIDEVVGAPIDIPGAYDVMFDGTNLYVSSLADDTLRKLLTR</sequence>
<dbReference type="InterPro" id="IPR051200">
    <property type="entry name" value="Host-pathogen_enzymatic-act"/>
</dbReference>
<feature type="compositionally biased region" description="Low complexity" evidence="1">
    <location>
        <begin position="175"/>
        <end position="192"/>
    </location>
</feature>
<dbReference type="KEGG" id="aym:YM304_09750"/>
<evidence type="ECO:0000256" key="1">
    <source>
        <dbReference type="SAM" id="MobiDB-lite"/>
    </source>
</evidence>